<feature type="domain" description="Metallo-beta-lactamase" evidence="2">
    <location>
        <begin position="18"/>
        <end position="200"/>
    </location>
</feature>
<dbReference type="AlphaFoldDB" id="A0A081BGJ8"/>
<organism evidence="3 4">
    <name type="scientific">Secundilactobacillus oryzae JCM 18671</name>
    <dbReference type="NCBI Taxonomy" id="1291743"/>
    <lineage>
        <taxon>Bacteria</taxon>
        <taxon>Bacillati</taxon>
        <taxon>Bacillota</taxon>
        <taxon>Bacilli</taxon>
        <taxon>Lactobacillales</taxon>
        <taxon>Lactobacillaceae</taxon>
        <taxon>Secundilactobacillus</taxon>
    </lineage>
</organism>
<dbReference type="InterPro" id="IPR036866">
    <property type="entry name" value="RibonucZ/Hydroxyglut_hydro"/>
</dbReference>
<dbReference type="GO" id="GO:0042781">
    <property type="term" value="F:3'-tRNA processing endoribonuclease activity"/>
    <property type="evidence" value="ECO:0007669"/>
    <property type="project" value="TreeGrafter"/>
</dbReference>
<dbReference type="STRING" id="1291743.LOSG293_030050"/>
<dbReference type="eggNOG" id="COG1234">
    <property type="taxonomic scope" value="Bacteria"/>
</dbReference>
<sequence>MKLTVLGYYGGYPDHGIGTSSYLLQSEGFNLLIDCGSGALLSLEEVLDPLKLDAVILSHYHYDHTADVGVLQYYWQLHPEGHKQAILPIYGHAEDQPQLDALNWAGATEAHAYSVNEVLNLGPFKIKLMRTQHPVPAFAMRIEEIQTGKVLAFTADTNYFDNLVEFSKNAELLLTDTNFFNDKTGQRWHLTAGESGYLAHQANVKQLLLTHLPQVGDLDTLVAQAKETAGSEINVAHVKLRQEIVI</sequence>
<keyword evidence="1" id="KW-0862">Zinc</keyword>
<evidence type="ECO:0000256" key="1">
    <source>
        <dbReference type="ARBA" id="ARBA00022833"/>
    </source>
</evidence>
<name>A0A081BGJ8_9LACO</name>
<dbReference type="OrthoDB" id="9794898at2"/>
<dbReference type="SMART" id="SM00849">
    <property type="entry name" value="Lactamase_B"/>
    <property type="match status" value="1"/>
</dbReference>
<dbReference type="SUPFAM" id="SSF56281">
    <property type="entry name" value="Metallo-hydrolase/oxidoreductase"/>
    <property type="match status" value="1"/>
</dbReference>
<reference evidence="3" key="1">
    <citation type="journal article" date="2014" name="Genome Announc.">
        <title>Draft Genome Sequence of Lactobacillus oryzae Strain SG293T.</title>
        <authorList>
            <person name="Tanizawa Y."/>
            <person name="Fujisawa T."/>
            <person name="Mochizuki T."/>
            <person name="Kaminuma E."/>
            <person name="Nakamura Y."/>
            <person name="Tohno M."/>
        </authorList>
    </citation>
    <scope>NUCLEOTIDE SEQUENCE [LARGE SCALE GENOMIC DNA]</scope>
    <source>
        <strain evidence="3">SG293</strain>
    </source>
</reference>
<dbReference type="Gene3D" id="3.60.15.10">
    <property type="entry name" value="Ribonuclease Z/Hydroxyacylglutathione hydrolase-like"/>
    <property type="match status" value="1"/>
</dbReference>
<protein>
    <submittedName>
        <fullName evidence="3">Beta-lactamase family protein</fullName>
    </submittedName>
</protein>
<proteinExistence type="predicted"/>
<evidence type="ECO:0000313" key="3">
    <source>
        <dbReference type="EMBL" id="GAK47166.1"/>
    </source>
</evidence>
<dbReference type="InterPro" id="IPR001279">
    <property type="entry name" value="Metallo-B-lactamas"/>
</dbReference>
<dbReference type="RefSeq" id="WP_034526119.1">
    <property type="nucleotide sequence ID" value="NZ_BBJM01000003.1"/>
</dbReference>
<dbReference type="Proteomes" id="UP000028700">
    <property type="component" value="Unassembled WGS sequence"/>
</dbReference>
<dbReference type="CDD" id="cd07716">
    <property type="entry name" value="RNaseZ_short-form-like_MBL-fold"/>
    <property type="match status" value="1"/>
</dbReference>
<dbReference type="Pfam" id="PF12706">
    <property type="entry name" value="Lactamase_B_2"/>
    <property type="match status" value="1"/>
</dbReference>
<dbReference type="PANTHER" id="PTHR46018:SF4">
    <property type="entry name" value="METALLO-HYDROLASE YHFI-RELATED"/>
    <property type="match status" value="1"/>
</dbReference>
<evidence type="ECO:0000259" key="2">
    <source>
        <dbReference type="SMART" id="SM00849"/>
    </source>
</evidence>
<keyword evidence="4" id="KW-1185">Reference proteome</keyword>
<dbReference type="EMBL" id="BBJM01000003">
    <property type="protein sequence ID" value="GAK47166.1"/>
    <property type="molecule type" value="Genomic_DNA"/>
</dbReference>
<accession>A0A081BGJ8</accession>
<evidence type="ECO:0000313" key="4">
    <source>
        <dbReference type="Proteomes" id="UP000028700"/>
    </source>
</evidence>
<gene>
    <name evidence="3" type="ORF">LOSG293_030050</name>
</gene>
<dbReference type="PANTHER" id="PTHR46018">
    <property type="entry name" value="ZINC PHOSPHODIESTERASE ELAC PROTEIN 1"/>
    <property type="match status" value="1"/>
</dbReference>
<comment type="caution">
    <text evidence="3">The sequence shown here is derived from an EMBL/GenBank/DDBJ whole genome shotgun (WGS) entry which is preliminary data.</text>
</comment>